<dbReference type="SUPFAM" id="SSF56519">
    <property type="entry name" value="Penicillin binding protein dimerisation domain"/>
    <property type="match status" value="1"/>
</dbReference>
<dbReference type="AlphaFoldDB" id="A0A7Y8Y358"/>
<dbReference type="Gene3D" id="3.40.710.10">
    <property type="entry name" value="DD-peptidase/beta-lactamase superfamily"/>
    <property type="match status" value="1"/>
</dbReference>
<dbReference type="PANTHER" id="PTHR30627">
    <property type="entry name" value="PEPTIDOGLYCAN D,D-TRANSPEPTIDASE"/>
    <property type="match status" value="1"/>
</dbReference>
<keyword evidence="2" id="KW-0645">Protease</keyword>
<comment type="caution">
    <text evidence="6">The sequence shown here is derived from an EMBL/GenBank/DDBJ whole genome shotgun (WGS) entry which is preliminary data.</text>
</comment>
<dbReference type="InterPro" id="IPR001460">
    <property type="entry name" value="PCN-bd_Tpept"/>
</dbReference>
<keyword evidence="3 4" id="KW-0472">Membrane</keyword>
<dbReference type="RefSeq" id="WP_176006556.1">
    <property type="nucleotide sequence ID" value="NZ_JABWMI010000014.1"/>
</dbReference>
<dbReference type="InterPro" id="IPR005311">
    <property type="entry name" value="PBP_dimer"/>
</dbReference>
<dbReference type="SUPFAM" id="SSF56601">
    <property type="entry name" value="beta-lactamase/transpeptidase-like"/>
    <property type="match status" value="1"/>
</dbReference>
<dbReference type="GO" id="GO:0071555">
    <property type="term" value="P:cell wall organization"/>
    <property type="evidence" value="ECO:0007669"/>
    <property type="project" value="TreeGrafter"/>
</dbReference>
<evidence type="ECO:0000256" key="1">
    <source>
        <dbReference type="ARBA" id="ARBA00004370"/>
    </source>
</evidence>
<name>A0A7Y8Y358_9FLAO</name>
<dbReference type="EMBL" id="JACBJI010000005">
    <property type="protein sequence ID" value="NYA71744.1"/>
    <property type="molecule type" value="Genomic_DNA"/>
</dbReference>
<reference evidence="6 7" key="1">
    <citation type="submission" date="2020-07" db="EMBL/GenBank/DDBJ databases">
        <authorList>
            <person name="Sun Q."/>
        </authorList>
    </citation>
    <scope>NUCLEOTIDE SEQUENCE [LARGE SCALE GENOMIC DNA]</scope>
    <source>
        <strain evidence="6 7">MAH-1</strain>
    </source>
</reference>
<organism evidence="6 7">
    <name type="scientific">Flavobacterium agri</name>
    <dbReference type="NCBI Taxonomy" id="2743471"/>
    <lineage>
        <taxon>Bacteria</taxon>
        <taxon>Pseudomonadati</taxon>
        <taxon>Bacteroidota</taxon>
        <taxon>Flavobacteriia</taxon>
        <taxon>Flavobacteriales</taxon>
        <taxon>Flavobacteriaceae</taxon>
        <taxon>Flavobacterium</taxon>
    </lineage>
</organism>
<evidence type="ECO:0000256" key="4">
    <source>
        <dbReference type="SAM" id="Phobius"/>
    </source>
</evidence>
<feature type="domain" description="PASTA" evidence="5">
    <location>
        <begin position="612"/>
        <end position="670"/>
    </location>
</feature>
<dbReference type="Pfam" id="PF00905">
    <property type="entry name" value="Transpeptidase"/>
    <property type="match status" value="1"/>
</dbReference>
<dbReference type="SUPFAM" id="SSF54184">
    <property type="entry name" value="Penicillin-binding protein 2x (pbp-2x), c-terminal domain"/>
    <property type="match status" value="1"/>
</dbReference>
<gene>
    <name evidence="6" type="ORF">HZF10_12490</name>
</gene>
<keyword evidence="2" id="KW-0121">Carboxypeptidase</keyword>
<keyword evidence="4" id="KW-1133">Transmembrane helix</keyword>
<feature type="transmembrane region" description="Helical" evidence="4">
    <location>
        <begin position="12"/>
        <end position="30"/>
    </location>
</feature>
<dbReference type="SMART" id="SM00740">
    <property type="entry name" value="PASTA"/>
    <property type="match status" value="1"/>
</dbReference>
<protein>
    <submittedName>
        <fullName evidence="6">Transpeptidase family protein</fullName>
    </submittedName>
</protein>
<dbReference type="GO" id="GO:0008658">
    <property type="term" value="F:penicillin binding"/>
    <property type="evidence" value="ECO:0007669"/>
    <property type="project" value="InterPro"/>
</dbReference>
<dbReference type="Pfam" id="PF03793">
    <property type="entry name" value="PASTA"/>
    <property type="match status" value="1"/>
</dbReference>
<accession>A0A7Y8Y358</accession>
<dbReference type="Gene3D" id="3.90.1310.10">
    <property type="entry name" value="Penicillin-binding protein 2a (Domain 2)"/>
    <property type="match status" value="1"/>
</dbReference>
<dbReference type="Gene3D" id="3.30.450.330">
    <property type="match status" value="1"/>
</dbReference>
<evidence type="ECO:0000256" key="3">
    <source>
        <dbReference type="ARBA" id="ARBA00023136"/>
    </source>
</evidence>
<dbReference type="Proteomes" id="UP000535020">
    <property type="component" value="Unassembled WGS sequence"/>
</dbReference>
<comment type="subcellular location">
    <subcellularLocation>
        <location evidence="1">Membrane</location>
    </subcellularLocation>
</comment>
<dbReference type="InterPro" id="IPR050515">
    <property type="entry name" value="Beta-lactam/transpept"/>
</dbReference>
<dbReference type="InterPro" id="IPR005543">
    <property type="entry name" value="PASTA_dom"/>
</dbReference>
<evidence type="ECO:0000313" key="6">
    <source>
        <dbReference type="EMBL" id="NYA71744.1"/>
    </source>
</evidence>
<dbReference type="Pfam" id="PF03717">
    <property type="entry name" value="PBP_dimer"/>
    <property type="match status" value="1"/>
</dbReference>
<dbReference type="CDD" id="cd06575">
    <property type="entry name" value="PASTA_Pbp2x-like_2"/>
    <property type="match status" value="1"/>
</dbReference>
<keyword evidence="7" id="KW-1185">Reference proteome</keyword>
<proteinExistence type="predicted"/>
<keyword evidence="4" id="KW-0812">Transmembrane</keyword>
<dbReference type="GO" id="GO:0004180">
    <property type="term" value="F:carboxypeptidase activity"/>
    <property type="evidence" value="ECO:0007669"/>
    <property type="project" value="UniProtKB-KW"/>
</dbReference>
<sequence length="670" mass="75190">MAIDEKNISYRIYLFAFLVFIMAIAISVKLCNIQWVEGDYYRKLAKERTVKNFVIPANKGNVYSADGSLLATSIPNYDIRFDAVAPKQEDFRKNVSALSDSLSVLLGRPSGYYYAGLTKARNTKNRYCLIAKGLSFTEYMRIKSFPLFNKGAFKGGIITEQYTVREHPIGTIAKRTIGYDVVRPDGKADGKGIEWAYRKYLNGKDGRILKQKIAKGQWKPIRDVNEVDPVDGYDIISTIDVYIQDIAHHALLKQLKDYDADHGCVVVMETKTGYVKAIANLGRNSKTDSTYYERVNYAVSESHEPGSTYKLADLMALFEDKKADTSDIYDSRGGDFTIRGRHVRDSHEGGYGKISLGRGFEVSSNTVLVQAVYNAYKENPMQFVDHLDDFGLNKKLGLPFEGEGEPFIPHRGGRNWSALSLPWMAFGYGVSITPLQTLTYYNAVANNGEMVKPQFVSEIREWNKTIKKYDKQVINPKICSDETVKKLRACLENVVKKGTGNKLYSKNFSMAGKTGTAQANYNRKDGTEKHYISSFVGYFPADNPKYSCIVVVHEPNTSRNNYYGADVAGPVFKRIAQKIFTDAPSTNEVKNLERKSKVQEKNYNDYYTETQKVKEKTIPNVKGMSGMDAVALLGNLGVKVKVVGIGKVKKQSIQPGQHFGDNDVIILELS</sequence>
<dbReference type="GO" id="GO:0005886">
    <property type="term" value="C:plasma membrane"/>
    <property type="evidence" value="ECO:0007669"/>
    <property type="project" value="TreeGrafter"/>
</dbReference>
<evidence type="ECO:0000259" key="5">
    <source>
        <dbReference type="PROSITE" id="PS51178"/>
    </source>
</evidence>
<dbReference type="PROSITE" id="PS51178">
    <property type="entry name" value="PASTA"/>
    <property type="match status" value="1"/>
</dbReference>
<dbReference type="PANTHER" id="PTHR30627:SF1">
    <property type="entry name" value="PEPTIDOGLYCAN D,D-TRANSPEPTIDASE FTSI"/>
    <property type="match status" value="1"/>
</dbReference>
<keyword evidence="2" id="KW-0378">Hydrolase</keyword>
<dbReference type="InterPro" id="IPR036138">
    <property type="entry name" value="PBP_dimer_sf"/>
</dbReference>
<evidence type="ECO:0000313" key="7">
    <source>
        <dbReference type="Proteomes" id="UP000535020"/>
    </source>
</evidence>
<evidence type="ECO:0000256" key="2">
    <source>
        <dbReference type="ARBA" id="ARBA00022645"/>
    </source>
</evidence>
<dbReference type="InterPro" id="IPR012338">
    <property type="entry name" value="Beta-lactam/transpept-like"/>
</dbReference>